<comment type="caution">
    <text evidence="2">The sequence shown here is derived from an EMBL/GenBank/DDBJ whole genome shotgun (WGS) entry which is preliminary data.</text>
</comment>
<evidence type="ECO:0000313" key="2">
    <source>
        <dbReference type="EMBL" id="VEL23986.1"/>
    </source>
</evidence>
<name>A0A448WZE1_9PLAT</name>
<dbReference type="Proteomes" id="UP000784294">
    <property type="component" value="Unassembled WGS sequence"/>
</dbReference>
<feature type="region of interest" description="Disordered" evidence="1">
    <location>
        <begin position="1"/>
        <end position="48"/>
    </location>
</feature>
<keyword evidence="3" id="KW-1185">Reference proteome</keyword>
<dbReference type="AlphaFoldDB" id="A0A448WZE1"/>
<accession>A0A448WZE1</accession>
<dbReference type="EMBL" id="CAAALY010065129">
    <property type="protein sequence ID" value="VEL23986.1"/>
    <property type="molecule type" value="Genomic_DNA"/>
</dbReference>
<proteinExistence type="predicted"/>
<evidence type="ECO:0000313" key="3">
    <source>
        <dbReference type="Proteomes" id="UP000784294"/>
    </source>
</evidence>
<sequence>MRAVYQSSYTPKRGESEHRQCTTSAQITNGQAEGEQTGQSDGQPLGHPDCRMCTSRLRLGRKRPTGQILEVPSWCVQLYGMAQLRIDTLLLQLFTWLSQVVHRTLTDQNSMGGTIQSTGDFEDAHHRLEREMIFRERDFDALRAQTMRLSSEDRPGVQVSAKIKAYLH</sequence>
<feature type="compositionally biased region" description="Polar residues" evidence="1">
    <location>
        <begin position="21"/>
        <end position="42"/>
    </location>
</feature>
<reference evidence="2" key="1">
    <citation type="submission" date="2018-11" db="EMBL/GenBank/DDBJ databases">
        <authorList>
            <consortium name="Pathogen Informatics"/>
        </authorList>
    </citation>
    <scope>NUCLEOTIDE SEQUENCE</scope>
</reference>
<evidence type="ECO:0000256" key="1">
    <source>
        <dbReference type="SAM" id="MobiDB-lite"/>
    </source>
</evidence>
<feature type="compositionally biased region" description="Polar residues" evidence="1">
    <location>
        <begin position="1"/>
        <end position="10"/>
    </location>
</feature>
<gene>
    <name evidence="2" type="ORF">PXEA_LOCUS17426</name>
</gene>
<protein>
    <submittedName>
        <fullName evidence="2">Uncharacterized protein</fullName>
    </submittedName>
</protein>
<organism evidence="2 3">
    <name type="scientific">Protopolystoma xenopodis</name>
    <dbReference type="NCBI Taxonomy" id="117903"/>
    <lineage>
        <taxon>Eukaryota</taxon>
        <taxon>Metazoa</taxon>
        <taxon>Spiralia</taxon>
        <taxon>Lophotrochozoa</taxon>
        <taxon>Platyhelminthes</taxon>
        <taxon>Monogenea</taxon>
        <taxon>Polyopisthocotylea</taxon>
        <taxon>Polystomatidea</taxon>
        <taxon>Polystomatidae</taxon>
        <taxon>Protopolystoma</taxon>
    </lineage>
</organism>